<sequence>MAACQRALGLPKIVRIICGEADEEWRLGPQTTLVRLATTSKIFTEPALDVIWHDQTSLVPLIKCMPETLWEVRGVRGEKAGVVIHLCRPIISTDLPRFLFYSARVRDLDLRHTFQYRLGIVHPDFLRALDMSMPAQSFPKLSHFAWYPKKKDVLSIMRHFLGPRIRTIDLRLDDTAMLSILPFVKASCPLVSDFNFGASPDRISLPLVATVSDAVCGWRHLASLTVPDLDNTAFMHVAELALLTDLSLTFVNDKSVNPSTLLSRPTFPALQFLTVCCKTADYCASFVRVISSRRLRSLMIRPMSVWTTSAWEDLHIAIHDCLDQVALRQIEVEEGNITERPADDALSAYVLSSDAVRPLLAFKQLTHITYQIRPCLDVDDEFLKAMAQAWPNLSELQFGTDTVQPAITQAPKATLACLIPFARHCPNLSALGVCMDATRVPEFTQVHGDRISSSLEYLYPGTSPIDALKEGVVAAFISNLFPELEDLFPIVGGTPLPEPLQSHSTSWSRVSRLIPVFSSVRTQEEEFWTEELTDTEDGENSEDAHD</sequence>
<keyword evidence="2" id="KW-1185">Reference proteome</keyword>
<organism evidence="1 2">
    <name type="scientific">Mycena sanguinolenta</name>
    <dbReference type="NCBI Taxonomy" id="230812"/>
    <lineage>
        <taxon>Eukaryota</taxon>
        <taxon>Fungi</taxon>
        <taxon>Dikarya</taxon>
        <taxon>Basidiomycota</taxon>
        <taxon>Agaricomycotina</taxon>
        <taxon>Agaricomycetes</taxon>
        <taxon>Agaricomycetidae</taxon>
        <taxon>Agaricales</taxon>
        <taxon>Marasmiineae</taxon>
        <taxon>Mycenaceae</taxon>
        <taxon>Mycena</taxon>
    </lineage>
</organism>
<comment type="caution">
    <text evidence="1">The sequence shown here is derived from an EMBL/GenBank/DDBJ whole genome shotgun (WGS) entry which is preliminary data.</text>
</comment>
<evidence type="ECO:0008006" key="3">
    <source>
        <dbReference type="Google" id="ProtNLM"/>
    </source>
</evidence>
<accession>A0A8H7CY74</accession>
<dbReference type="AlphaFoldDB" id="A0A8H7CY74"/>
<proteinExistence type="predicted"/>
<gene>
    <name evidence="1" type="ORF">MSAN_01379100</name>
</gene>
<name>A0A8H7CY74_9AGAR</name>
<evidence type="ECO:0000313" key="1">
    <source>
        <dbReference type="EMBL" id="KAF7354655.1"/>
    </source>
</evidence>
<dbReference type="InterPro" id="IPR032675">
    <property type="entry name" value="LRR_dom_sf"/>
</dbReference>
<evidence type="ECO:0000313" key="2">
    <source>
        <dbReference type="Proteomes" id="UP000623467"/>
    </source>
</evidence>
<dbReference type="Gene3D" id="3.80.10.10">
    <property type="entry name" value="Ribonuclease Inhibitor"/>
    <property type="match status" value="1"/>
</dbReference>
<reference evidence="1" key="1">
    <citation type="submission" date="2020-05" db="EMBL/GenBank/DDBJ databases">
        <title>Mycena genomes resolve the evolution of fungal bioluminescence.</title>
        <authorList>
            <person name="Tsai I.J."/>
        </authorList>
    </citation>
    <scope>NUCLEOTIDE SEQUENCE</scope>
    <source>
        <strain evidence="1">160909Yilan</strain>
    </source>
</reference>
<dbReference type="Proteomes" id="UP000623467">
    <property type="component" value="Unassembled WGS sequence"/>
</dbReference>
<protein>
    <recommendedName>
        <fullName evidence="3">F-box domain-containing protein</fullName>
    </recommendedName>
</protein>
<dbReference type="EMBL" id="JACAZH010000011">
    <property type="protein sequence ID" value="KAF7354655.1"/>
    <property type="molecule type" value="Genomic_DNA"/>
</dbReference>
<dbReference type="OrthoDB" id="3543113at2759"/>